<dbReference type="PANTHER" id="PTHR43628">
    <property type="entry name" value="ACTIVATOR OF C KINASE PROTEIN 1-RELATED"/>
    <property type="match status" value="1"/>
</dbReference>
<dbReference type="SMART" id="SM00671">
    <property type="entry name" value="SEL1"/>
    <property type="match status" value="3"/>
</dbReference>
<dbReference type="AlphaFoldDB" id="A0A8F6YEG2"/>
<keyword evidence="1" id="KW-0175">Coiled coil</keyword>
<dbReference type="Proteomes" id="UP000825009">
    <property type="component" value="Chromosome"/>
</dbReference>
<accession>A0A8F6YEG2</accession>
<keyword evidence="4" id="KW-1185">Reference proteome</keyword>
<gene>
    <name evidence="3" type="ORF">KYE46_08310</name>
</gene>
<dbReference type="PANTHER" id="PTHR43628:SF1">
    <property type="entry name" value="CHITIN SYNTHASE REGULATORY FACTOR 2-RELATED"/>
    <property type="match status" value="1"/>
</dbReference>
<dbReference type="InterPro" id="IPR052945">
    <property type="entry name" value="Mitotic_Regulator"/>
</dbReference>
<evidence type="ECO:0000313" key="4">
    <source>
        <dbReference type="Proteomes" id="UP000825009"/>
    </source>
</evidence>
<organism evidence="3 4">
    <name type="scientific">Gymnodinialimonas ceratoperidinii</name>
    <dbReference type="NCBI Taxonomy" id="2856823"/>
    <lineage>
        <taxon>Bacteria</taxon>
        <taxon>Pseudomonadati</taxon>
        <taxon>Pseudomonadota</taxon>
        <taxon>Alphaproteobacteria</taxon>
        <taxon>Rhodobacterales</taxon>
        <taxon>Paracoccaceae</taxon>
        <taxon>Gymnodinialimonas</taxon>
    </lineage>
</organism>
<feature type="signal peptide" evidence="2">
    <location>
        <begin position="1"/>
        <end position="25"/>
    </location>
</feature>
<reference evidence="3 4" key="1">
    <citation type="submission" date="2021-07" db="EMBL/GenBank/DDBJ databases">
        <title>A novel Jannaschia species isolated from marine dinoflagellate Ceratoperidinium margalefii.</title>
        <authorList>
            <person name="Jiang Y."/>
            <person name="Li Z."/>
        </authorList>
    </citation>
    <scope>NUCLEOTIDE SEQUENCE [LARGE SCALE GENOMIC DNA]</scope>
    <source>
        <strain evidence="3 4">J12C1-MA-4</strain>
    </source>
</reference>
<evidence type="ECO:0000256" key="1">
    <source>
        <dbReference type="SAM" id="Coils"/>
    </source>
</evidence>
<dbReference type="Pfam" id="PF08238">
    <property type="entry name" value="Sel1"/>
    <property type="match status" value="4"/>
</dbReference>
<keyword evidence="2" id="KW-0732">Signal</keyword>
<sequence>MPLPSAILPICLISVLALHAGGALAQENDAAQVAADEAIAALLALRAPSEEEQAEARAGAVEDAMGAFEALAAESAERVEAERAAAEAEAAAARAEAVSAATTAFEALAAESEARRIAEAEAAAEAERAAAVEAAATAFETLAAESEARRIAEAEAAAEAERAAAVEAAATAFEALAAESEARRIAEAEAAASAARAAAVEEAASAFEVLAAESAARAAAEAAAAAAAQAALTECVETAGPPSAENYETEEDQRAALDALRRALPACRAAAQALPEEGAPLFHLATAAQASGRHRRAVPLYESAAEAGVAAAMTRLGDYHNFGLRPVREDPEQAVAYYRQAADLGDPAGLATLAFMYRLGRGVEADAGEMLRLIEQAADAGYPFAQRNLAQTYLRGEGVPGRSDDALGIPNPPRAVPLLVTLASDGDVEAMQQLIALYSDGADGVPASDFLRGGWVEELAATGDPAGIAARGFLYEQGIGRAADPERAAADYIAALETGEVDITELRGTINGQTPPWERETAMAFQTILAERGLYTMRIDGDIGPGTRRAARALSE</sequence>
<evidence type="ECO:0000313" key="3">
    <source>
        <dbReference type="EMBL" id="QXT41197.1"/>
    </source>
</evidence>
<proteinExistence type="predicted"/>
<dbReference type="EMBL" id="CP079194">
    <property type="protein sequence ID" value="QXT41197.1"/>
    <property type="molecule type" value="Genomic_DNA"/>
</dbReference>
<protein>
    <submittedName>
        <fullName evidence="3">Sel1 repeat family protein</fullName>
    </submittedName>
</protein>
<feature type="coiled-coil region" evidence="1">
    <location>
        <begin position="71"/>
        <end position="198"/>
    </location>
</feature>
<evidence type="ECO:0000256" key="2">
    <source>
        <dbReference type="SAM" id="SignalP"/>
    </source>
</evidence>
<dbReference type="RefSeq" id="WP_219004854.1">
    <property type="nucleotide sequence ID" value="NZ_CP079194.1"/>
</dbReference>
<dbReference type="InterPro" id="IPR006597">
    <property type="entry name" value="Sel1-like"/>
</dbReference>
<name>A0A8F6YEG2_9RHOB</name>
<dbReference type="KEGG" id="gce:KYE46_08310"/>
<feature type="chain" id="PRO_5034456008" evidence="2">
    <location>
        <begin position="26"/>
        <end position="556"/>
    </location>
</feature>